<feature type="compositionally biased region" description="Basic and acidic residues" evidence="1">
    <location>
        <begin position="65"/>
        <end position="83"/>
    </location>
</feature>
<name>A0A4V6WKU0_9PEZI</name>
<feature type="region of interest" description="Disordered" evidence="1">
    <location>
        <begin position="64"/>
        <end position="83"/>
    </location>
</feature>
<dbReference type="PANTHER" id="PTHR37540">
    <property type="entry name" value="TRANSCRIPTION FACTOR (ACR-2), PUTATIVE-RELATED-RELATED"/>
    <property type="match status" value="1"/>
</dbReference>
<dbReference type="EMBL" id="NAJN01001316">
    <property type="protein sequence ID" value="TKA64069.1"/>
    <property type="molecule type" value="Genomic_DNA"/>
</dbReference>
<organism evidence="2 3">
    <name type="scientific">Cryomyces minteri</name>
    <dbReference type="NCBI Taxonomy" id="331657"/>
    <lineage>
        <taxon>Eukaryota</taxon>
        <taxon>Fungi</taxon>
        <taxon>Dikarya</taxon>
        <taxon>Ascomycota</taxon>
        <taxon>Pezizomycotina</taxon>
        <taxon>Dothideomycetes</taxon>
        <taxon>Dothideomycetes incertae sedis</taxon>
        <taxon>Cryomyces</taxon>
    </lineage>
</organism>
<reference evidence="2 3" key="1">
    <citation type="submission" date="2017-03" db="EMBL/GenBank/DDBJ databases">
        <title>Genomes of endolithic fungi from Antarctica.</title>
        <authorList>
            <person name="Coleine C."/>
            <person name="Masonjones S."/>
            <person name="Stajich J.E."/>
        </authorList>
    </citation>
    <scope>NUCLEOTIDE SEQUENCE [LARGE SCALE GENOMIC DNA]</scope>
    <source>
        <strain evidence="2 3">CCFEE 5187</strain>
    </source>
</reference>
<gene>
    <name evidence="2" type="ORF">B0A49_06486</name>
</gene>
<comment type="caution">
    <text evidence="2">The sequence shown here is derived from an EMBL/GenBank/DDBJ whole genome shotgun (WGS) entry which is preliminary data.</text>
</comment>
<dbReference type="AlphaFoldDB" id="A0A4V6WKU0"/>
<proteinExistence type="predicted"/>
<dbReference type="PANTHER" id="PTHR37540:SF5">
    <property type="entry name" value="TRANSCRIPTION FACTOR DOMAIN-CONTAINING PROTEIN"/>
    <property type="match status" value="1"/>
</dbReference>
<dbReference type="OrthoDB" id="4159781at2759"/>
<sequence length="331" mass="36453">MSALHAYRSPVYNGPGNGLIRHNESRTVTKFDFTFINVNNPIEFKAEANKKIVRQTVMENHLSTPKKECLASRPKKGDFVRSASRESIHLGVTANETSPLRISALRDSYSTPSEAPGTQPPMLLSSTTYRGGLEPESPGAQPMNSHSVGYDEDALDTFNESGSDTSSVILSPHRNSHDCAQLKPFISIPQHSKGPIKTVEEMKYYCKQYFGSMGIRRYWLPALMESPHAFMSSLCVSSTHHDVMIDCIGDSQDTTRVQTDVLRLIHESLDDPMKQASDVTIIAVLHYLVIVAIKSPEQLNCHVKGIKEMVDIRGGLGKLGVNGELAAILTA</sequence>
<evidence type="ECO:0000256" key="1">
    <source>
        <dbReference type="SAM" id="MobiDB-lite"/>
    </source>
</evidence>
<accession>A0A4V6WKU0</accession>
<feature type="region of interest" description="Disordered" evidence="1">
    <location>
        <begin position="107"/>
        <end position="170"/>
    </location>
</feature>
<evidence type="ECO:0000313" key="2">
    <source>
        <dbReference type="EMBL" id="TKA64069.1"/>
    </source>
</evidence>
<protein>
    <submittedName>
        <fullName evidence="2">Uncharacterized protein</fullName>
    </submittedName>
</protein>
<keyword evidence="3" id="KW-1185">Reference proteome</keyword>
<evidence type="ECO:0000313" key="3">
    <source>
        <dbReference type="Proteomes" id="UP000308768"/>
    </source>
</evidence>
<feature type="compositionally biased region" description="Polar residues" evidence="1">
    <location>
        <begin position="158"/>
        <end position="169"/>
    </location>
</feature>
<dbReference type="Proteomes" id="UP000308768">
    <property type="component" value="Unassembled WGS sequence"/>
</dbReference>